<dbReference type="InterPro" id="IPR011333">
    <property type="entry name" value="SKP1/BTB/POZ_sf"/>
</dbReference>
<dbReference type="Pfam" id="PF00651">
    <property type="entry name" value="BTB"/>
    <property type="match status" value="1"/>
</dbReference>
<name>A0AAD7EB91_9AGAR</name>
<organism evidence="2 3">
    <name type="scientific">Mycena albidolilacea</name>
    <dbReference type="NCBI Taxonomy" id="1033008"/>
    <lineage>
        <taxon>Eukaryota</taxon>
        <taxon>Fungi</taxon>
        <taxon>Dikarya</taxon>
        <taxon>Basidiomycota</taxon>
        <taxon>Agaricomycotina</taxon>
        <taxon>Agaricomycetes</taxon>
        <taxon>Agaricomycetidae</taxon>
        <taxon>Agaricales</taxon>
        <taxon>Marasmiineae</taxon>
        <taxon>Mycenaceae</taxon>
        <taxon>Mycena</taxon>
    </lineage>
</organism>
<protein>
    <recommendedName>
        <fullName evidence="1">BTB domain-containing protein</fullName>
    </recommendedName>
</protein>
<dbReference type="CDD" id="cd18186">
    <property type="entry name" value="BTB_POZ_ZBTB_KLHL-like"/>
    <property type="match status" value="1"/>
</dbReference>
<keyword evidence="3" id="KW-1185">Reference proteome</keyword>
<feature type="domain" description="BTB" evidence="1">
    <location>
        <begin position="26"/>
        <end position="89"/>
    </location>
</feature>
<dbReference type="EMBL" id="JARIHO010000089">
    <property type="protein sequence ID" value="KAJ7307101.1"/>
    <property type="molecule type" value="Genomic_DNA"/>
</dbReference>
<proteinExistence type="predicted"/>
<evidence type="ECO:0000313" key="2">
    <source>
        <dbReference type="EMBL" id="KAJ7307101.1"/>
    </source>
</evidence>
<dbReference type="AlphaFoldDB" id="A0AAD7EB91"/>
<accession>A0AAD7EB91</accession>
<dbReference type="Proteomes" id="UP001218218">
    <property type="component" value="Unassembled WGS sequence"/>
</dbReference>
<dbReference type="InterPro" id="IPR000210">
    <property type="entry name" value="BTB/POZ_dom"/>
</dbReference>
<dbReference type="Gene3D" id="3.30.710.10">
    <property type="entry name" value="Potassium Channel Kv1.1, Chain A"/>
    <property type="match status" value="1"/>
</dbReference>
<evidence type="ECO:0000313" key="3">
    <source>
        <dbReference type="Proteomes" id="UP001218218"/>
    </source>
</evidence>
<gene>
    <name evidence="2" type="ORF">DFH08DRAFT_824363</name>
</gene>
<dbReference type="PROSITE" id="PS50097">
    <property type="entry name" value="BTB"/>
    <property type="match status" value="1"/>
</dbReference>
<evidence type="ECO:0000259" key="1">
    <source>
        <dbReference type="PROSITE" id="PS50097"/>
    </source>
</evidence>
<comment type="caution">
    <text evidence="2">The sequence shown here is derived from an EMBL/GenBank/DDBJ whole genome shotgun (WGS) entry which is preliminary data.</text>
</comment>
<sequence>MSSPPAKRQRTEDAPITRSEIWKRDGSVVLQAANTRFRVHWSILEQSSTVFRYMQALSRPADQPSVDGCPVVEISADPRDVEQLLNALYIPTFLSQKALPLPTVGSLIRLGRKYQFKDLFDSAVARLTDEYPITLEDFDAVRG</sequence>
<dbReference type="SUPFAM" id="SSF54695">
    <property type="entry name" value="POZ domain"/>
    <property type="match status" value="1"/>
</dbReference>
<reference evidence="2" key="1">
    <citation type="submission" date="2023-03" db="EMBL/GenBank/DDBJ databases">
        <title>Massive genome expansion in bonnet fungi (Mycena s.s.) driven by repeated elements and novel gene families across ecological guilds.</title>
        <authorList>
            <consortium name="Lawrence Berkeley National Laboratory"/>
            <person name="Harder C.B."/>
            <person name="Miyauchi S."/>
            <person name="Viragh M."/>
            <person name="Kuo A."/>
            <person name="Thoen E."/>
            <person name="Andreopoulos B."/>
            <person name="Lu D."/>
            <person name="Skrede I."/>
            <person name="Drula E."/>
            <person name="Henrissat B."/>
            <person name="Morin E."/>
            <person name="Kohler A."/>
            <person name="Barry K."/>
            <person name="LaButti K."/>
            <person name="Morin E."/>
            <person name="Salamov A."/>
            <person name="Lipzen A."/>
            <person name="Mereny Z."/>
            <person name="Hegedus B."/>
            <person name="Baldrian P."/>
            <person name="Stursova M."/>
            <person name="Weitz H."/>
            <person name="Taylor A."/>
            <person name="Grigoriev I.V."/>
            <person name="Nagy L.G."/>
            <person name="Martin F."/>
            <person name="Kauserud H."/>
        </authorList>
    </citation>
    <scope>NUCLEOTIDE SEQUENCE</scope>
    <source>
        <strain evidence="2">CBHHK002</strain>
    </source>
</reference>